<evidence type="ECO:0008006" key="11">
    <source>
        <dbReference type="Google" id="ProtNLM"/>
    </source>
</evidence>
<dbReference type="PANTHER" id="PTHR38050:SF2">
    <property type="entry name" value="FERULOYL ESTERASE C-RELATED"/>
    <property type="match status" value="1"/>
</dbReference>
<evidence type="ECO:0000313" key="9">
    <source>
        <dbReference type="EMBL" id="MEB3513067.1"/>
    </source>
</evidence>
<dbReference type="InterPro" id="IPR043595">
    <property type="entry name" value="FaeB/C/D"/>
</dbReference>
<keyword evidence="4 8" id="KW-0732">Signal</keyword>
<dbReference type="Proteomes" id="UP001348098">
    <property type="component" value="Unassembled WGS sequence"/>
</dbReference>
<proteinExistence type="predicted"/>
<dbReference type="RefSeq" id="WP_195082249.1">
    <property type="nucleotide sequence ID" value="NZ_JAYESH010000010.1"/>
</dbReference>
<evidence type="ECO:0000256" key="4">
    <source>
        <dbReference type="ARBA" id="ARBA00022729"/>
    </source>
</evidence>
<keyword evidence="10" id="KW-1185">Reference proteome</keyword>
<comment type="caution">
    <text evidence="9">The sequence shown here is derived from an EMBL/GenBank/DDBJ whole genome shotgun (WGS) entry which is preliminary data.</text>
</comment>
<organism evidence="9 10">
    <name type="scientific">Nocardia implantans</name>
    <dbReference type="NCBI Taxonomy" id="3108168"/>
    <lineage>
        <taxon>Bacteria</taxon>
        <taxon>Bacillati</taxon>
        <taxon>Actinomycetota</taxon>
        <taxon>Actinomycetes</taxon>
        <taxon>Mycobacteriales</taxon>
        <taxon>Nocardiaceae</taxon>
        <taxon>Nocardia</taxon>
    </lineage>
</organism>
<evidence type="ECO:0000256" key="6">
    <source>
        <dbReference type="ARBA" id="ARBA00023277"/>
    </source>
</evidence>
<evidence type="ECO:0000256" key="5">
    <source>
        <dbReference type="ARBA" id="ARBA00022801"/>
    </source>
</evidence>
<sequence length="216" mass="22073">MVIFFVARAGRAPGASRRRIGVRAIAAAVATACTLASSAGTAGADEQAASSDPVASAGCAAPAAGPGRSTLRFAAGDRAGTYIQDLPVTETGRPIPVVFDLHGYLEPAELERAGSGISSLGAAERFVTITPQLEQPGLPRWDFGEGSADIAYLSDLISHVESSLCVDRRRIYVTGLSMGAFTTSSLACQLSDRIAAIAPVGACRISRGAAPNVPCP</sequence>
<evidence type="ECO:0000256" key="7">
    <source>
        <dbReference type="ARBA" id="ARBA00023326"/>
    </source>
</evidence>
<keyword evidence="2" id="KW-0964">Secreted</keyword>
<dbReference type="InterPro" id="IPR029058">
    <property type="entry name" value="AB_hydrolase_fold"/>
</dbReference>
<evidence type="ECO:0000313" key="10">
    <source>
        <dbReference type="Proteomes" id="UP001348098"/>
    </source>
</evidence>
<protein>
    <recommendedName>
        <fullName evidence="11">Esterase</fullName>
    </recommendedName>
</protein>
<evidence type="ECO:0000256" key="3">
    <source>
        <dbReference type="ARBA" id="ARBA00022651"/>
    </source>
</evidence>
<accession>A0ABU6B0I0</accession>
<feature type="chain" id="PRO_5047456001" description="Esterase" evidence="8">
    <location>
        <begin position="45"/>
        <end position="216"/>
    </location>
</feature>
<keyword evidence="6" id="KW-0119">Carbohydrate metabolism</keyword>
<feature type="signal peptide" evidence="8">
    <location>
        <begin position="1"/>
        <end position="44"/>
    </location>
</feature>
<keyword evidence="7" id="KW-0624">Polysaccharide degradation</keyword>
<gene>
    <name evidence="9" type="ORF">U3653_23800</name>
</gene>
<dbReference type="SUPFAM" id="SSF53474">
    <property type="entry name" value="alpha/beta-Hydrolases"/>
    <property type="match status" value="1"/>
</dbReference>
<keyword evidence="5" id="KW-0378">Hydrolase</keyword>
<dbReference type="Gene3D" id="3.40.50.1820">
    <property type="entry name" value="alpha/beta hydrolase"/>
    <property type="match status" value="1"/>
</dbReference>
<reference evidence="9 10" key="1">
    <citation type="submission" date="2023-12" db="EMBL/GenBank/DDBJ databases">
        <title>novel species in genus Nocarida.</title>
        <authorList>
            <person name="Li Z."/>
        </authorList>
    </citation>
    <scope>NUCLEOTIDE SEQUENCE [LARGE SCALE GENOMIC DNA]</scope>
    <source>
        <strain evidence="9 10">CDC186</strain>
    </source>
</reference>
<evidence type="ECO:0000256" key="8">
    <source>
        <dbReference type="SAM" id="SignalP"/>
    </source>
</evidence>
<comment type="subcellular location">
    <subcellularLocation>
        <location evidence="1">Secreted</location>
    </subcellularLocation>
</comment>
<keyword evidence="3" id="KW-0858">Xylan degradation</keyword>
<name>A0ABU6B0I0_9NOCA</name>
<evidence type="ECO:0000256" key="2">
    <source>
        <dbReference type="ARBA" id="ARBA00022525"/>
    </source>
</evidence>
<dbReference type="EMBL" id="JAYKYQ010000010">
    <property type="protein sequence ID" value="MEB3513067.1"/>
    <property type="molecule type" value="Genomic_DNA"/>
</dbReference>
<dbReference type="PANTHER" id="PTHR38050">
    <property type="match status" value="1"/>
</dbReference>
<evidence type="ECO:0000256" key="1">
    <source>
        <dbReference type="ARBA" id="ARBA00004613"/>
    </source>
</evidence>